<reference evidence="2 3" key="1">
    <citation type="journal article" date="2015" name="Nature">
        <title>rRNA introns, odd ribosomes, and small enigmatic genomes across a large radiation of phyla.</title>
        <authorList>
            <person name="Brown C.T."/>
            <person name="Hug L.A."/>
            <person name="Thomas B.C."/>
            <person name="Sharon I."/>
            <person name="Castelle C.J."/>
            <person name="Singh A."/>
            <person name="Wilkins M.J."/>
            <person name="Williams K.H."/>
            <person name="Banfield J.F."/>
        </authorList>
    </citation>
    <scope>NUCLEOTIDE SEQUENCE [LARGE SCALE GENOMIC DNA]</scope>
</reference>
<evidence type="ECO:0000256" key="1">
    <source>
        <dbReference type="SAM" id="MobiDB-lite"/>
    </source>
</evidence>
<evidence type="ECO:0000313" key="3">
    <source>
        <dbReference type="Proteomes" id="UP000034185"/>
    </source>
</evidence>
<accession>A0A0G1XAS6</accession>
<protein>
    <submittedName>
        <fullName evidence="2">Proteophosphoglycan ppg4</fullName>
    </submittedName>
</protein>
<organism evidence="2 3">
    <name type="scientific">Candidatus Kaiserbacteria bacterium GW2011_GWB1_52_6</name>
    <dbReference type="NCBI Taxonomy" id="1618674"/>
    <lineage>
        <taxon>Bacteria</taxon>
        <taxon>Candidatus Kaiseribacteriota</taxon>
    </lineage>
</organism>
<dbReference type="EMBL" id="LCRA01000003">
    <property type="protein sequence ID" value="KKW28091.1"/>
    <property type="molecule type" value="Genomic_DNA"/>
</dbReference>
<sequence length="422" mass="44505">MRRIAAVLFSFFVLFSLPIVVSVVVLASPLAISAQTLGVGCRLSTVQDKAEMAARGIPQKFEVCPADEKILGIGRDFEQWYAQLKAQLPCNKNTCTLSCRTRNTGAQVCGPTATRWNSIGCHPNNRTAIFPTVSHGFAAHIELLRRYCGERGRCTIGGVVQQWTATAGDRSAYANFVSRNAGIPVNQVYNPNDIDLVARLAMAMACFEAGSLPYSADELKQGLIMASGGARVPVPSNVGQLLNESMTGGYATNPSYSPNSHPGSWTYPLSSISGNNYNPPRQSSGFMSGAGNASYTSSPFANLSPVPIGGTAQIGQPTAGTSSNGTTSYAPTSASSTRYFASSIVVQPRVVSSGDTVVVSWTSVGTSACQIFASSQSIGEGMEGSRTITTSSAPSDTSMTFTLRCRTLQGTLDEHIASVTLR</sequence>
<gene>
    <name evidence="2" type="ORF">UY70_C0003G0014</name>
</gene>
<dbReference type="Proteomes" id="UP000034185">
    <property type="component" value="Unassembled WGS sequence"/>
</dbReference>
<name>A0A0G1XAS6_9BACT</name>
<evidence type="ECO:0000313" key="2">
    <source>
        <dbReference type="EMBL" id="KKW28091.1"/>
    </source>
</evidence>
<comment type="caution">
    <text evidence="2">The sequence shown here is derived from an EMBL/GenBank/DDBJ whole genome shotgun (WGS) entry which is preliminary data.</text>
</comment>
<proteinExistence type="predicted"/>
<dbReference type="AlphaFoldDB" id="A0A0G1XAS6"/>
<feature type="region of interest" description="Disordered" evidence="1">
    <location>
        <begin position="307"/>
        <end position="329"/>
    </location>
</feature>
<feature type="compositionally biased region" description="Polar residues" evidence="1">
    <location>
        <begin position="313"/>
        <end position="325"/>
    </location>
</feature>